<keyword evidence="2" id="KW-0808">Transferase</keyword>
<dbReference type="RefSeq" id="WP_343962702.1">
    <property type="nucleotide sequence ID" value="NZ_BAAAKZ010000017.1"/>
</dbReference>
<dbReference type="InterPro" id="IPR000905">
    <property type="entry name" value="Gcp-like_dom"/>
</dbReference>
<name>A0ABW3TQ38_9MICO</name>
<feature type="domain" description="Gcp-like" evidence="1">
    <location>
        <begin position="47"/>
        <end position="142"/>
    </location>
</feature>
<dbReference type="EMBL" id="JBHTLY010000006">
    <property type="protein sequence ID" value="MFD1202750.1"/>
    <property type="molecule type" value="Genomic_DNA"/>
</dbReference>
<evidence type="ECO:0000259" key="1">
    <source>
        <dbReference type="Pfam" id="PF00814"/>
    </source>
</evidence>
<dbReference type="InterPro" id="IPR022496">
    <property type="entry name" value="T6A_TsaB"/>
</dbReference>
<accession>A0ABW3TQ38</accession>
<sequence length="220" mass="22900">MTEVGIRRVSAPELAAHALLAIDTSLGTSVALGSGATITEVWSDDPRGHAEVIGTLIARVFAEHGVDPAAVTGVVAGMGPGPFTGLRVGIAAAHAFALGRGLATLPVISHDAVALEALETGAVAGIRVVQDAKRRELFVTDYAGLDWAGIPERTGSPRLEPREGFAAVANELWPERVPAASLVRLAARRLGAGRDFEADQALYLRLPDVMQPKAPKPVTP</sequence>
<comment type="caution">
    <text evidence="2">The sequence shown here is derived from an EMBL/GenBank/DDBJ whole genome shotgun (WGS) entry which is preliminary data.</text>
</comment>
<reference evidence="3" key="1">
    <citation type="journal article" date="2019" name="Int. J. Syst. Evol. Microbiol.">
        <title>The Global Catalogue of Microorganisms (GCM) 10K type strain sequencing project: providing services to taxonomists for standard genome sequencing and annotation.</title>
        <authorList>
            <consortium name="The Broad Institute Genomics Platform"/>
            <consortium name="The Broad Institute Genome Sequencing Center for Infectious Disease"/>
            <person name="Wu L."/>
            <person name="Ma J."/>
        </authorList>
    </citation>
    <scope>NUCLEOTIDE SEQUENCE [LARGE SCALE GENOMIC DNA]</scope>
    <source>
        <strain evidence="3">CCUG 50213</strain>
    </source>
</reference>
<keyword evidence="2" id="KW-0012">Acyltransferase</keyword>
<dbReference type="Proteomes" id="UP001597181">
    <property type="component" value="Unassembled WGS sequence"/>
</dbReference>
<organism evidence="2 3">
    <name type="scientific">Leucobacter albus</name>
    <dbReference type="NCBI Taxonomy" id="272210"/>
    <lineage>
        <taxon>Bacteria</taxon>
        <taxon>Bacillati</taxon>
        <taxon>Actinomycetota</taxon>
        <taxon>Actinomycetes</taxon>
        <taxon>Micrococcales</taxon>
        <taxon>Microbacteriaceae</taxon>
        <taxon>Leucobacter</taxon>
    </lineage>
</organism>
<evidence type="ECO:0000313" key="3">
    <source>
        <dbReference type="Proteomes" id="UP001597181"/>
    </source>
</evidence>
<protein>
    <submittedName>
        <fullName evidence="2">tRNA (Adenosine(37)-N6)-threonylcarbamoyltransferase complex dimerization subunit type 1 TsaB</fullName>
        <ecNumber evidence="2">2.3.1.234</ecNumber>
    </submittedName>
</protein>
<gene>
    <name evidence="2" type="primary">tsaB</name>
    <name evidence="2" type="ORF">ACFQ3U_12685</name>
</gene>
<dbReference type="NCBIfam" id="TIGR03725">
    <property type="entry name" value="T6A_YeaZ"/>
    <property type="match status" value="1"/>
</dbReference>
<dbReference type="InterPro" id="IPR043129">
    <property type="entry name" value="ATPase_NBD"/>
</dbReference>
<dbReference type="SUPFAM" id="SSF53067">
    <property type="entry name" value="Actin-like ATPase domain"/>
    <property type="match status" value="1"/>
</dbReference>
<dbReference type="Pfam" id="PF00814">
    <property type="entry name" value="TsaD"/>
    <property type="match status" value="1"/>
</dbReference>
<dbReference type="Gene3D" id="3.30.420.40">
    <property type="match status" value="2"/>
</dbReference>
<dbReference type="GO" id="GO:0061711">
    <property type="term" value="F:tRNA N(6)-L-threonylcarbamoyladenine synthase activity"/>
    <property type="evidence" value="ECO:0007669"/>
    <property type="project" value="UniProtKB-EC"/>
</dbReference>
<proteinExistence type="predicted"/>
<keyword evidence="3" id="KW-1185">Reference proteome</keyword>
<dbReference type="EC" id="2.3.1.234" evidence="2"/>
<evidence type="ECO:0000313" key="2">
    <source>
        <dbReference type="EMBL" id="MFD1202750.1"/>
    </source>
</evidence>